<feature type="domain" description="ABC transporter" evidence="8">
    <location>
        <begin position="4"/>
        <end position="261"/>
    </location>
</feature>
<feature type="region of interest" description="Disordered" evidence="7">
    <location>
        <begin position="538"/>
        <end position="560"/>
    </location>
</feature>
<dbReference type="InterPro" id="IPR037118">
    <property type="entry name" value="Val-tRNA_synth_C_sf"/>
</dbReference>
<dbReference type="GO" id="GO:0003677">
    <property type="term" value="F:DNA binding"/>
    <property type="evidence" value="ECO:0007669"/>
    <property type="project" value="InterPro"/>
</dbReference>
<comment type="catalytic activity">
    <reaction evidence="4">
        <text>ATP + H2O = ADP + phosphate + H(+)</text>
        <dbReference type="Rhea" id="RHEA:13065"/>
        <dbReference type="ChEBI" id="CHEBI:15377"/>
        <dbReference type="ChEBI" id="CHEBI:15378"/>
        <dbReference type="ChEBI" id="CHEBI:30616"/>
        <dbReference type="ChEBI" id="CHEBI:43474"/>
        <dbReference type="ChEBI" id="CHEBI:456216"/>
    </reaction>
</comment>
<name>A0A1Y1RVA2_9SPIO</name>
<dbReference type="GO" id="GO:0016887">
    <property type="term" value="F:ATP hydrolysis activity"/>
    <property type="evidence" value="ECO:0007669"/>
    <property type="project" value="InterPro"/>
</dbReference>
<feature type="coiled-coil region" evidence="6">
    <location>
        <begin position="250"/>
        <end position="277"/>
    </location>
</feature>
<keyword evidence="10" id="KW-1185">Reference proteome</keyword>
<dbReference type="OrthoDB" id="9760950at2"/>
<feature type="domain" description="ABC transporter" evidence="8">
    <location>
        <begin position="328"/>
        <end position="542"/>
    </location>
</feature>
<keyword evidence="6" id="KW-0175">Coiled coil</keyword>
<evidence type="ECO:0000259" key="8">
    <source>
        <dbReference type="PROSITE" id="PS50893"/>
    </source>
</evidence>
<dbReference type="InterPro" id="IPR032781">
    <property type="entry name" value="ABC_tran_Xtn"/>
</dbReference>
<dbReference type="FunFam" id="3.40.50.300:FF:000309">
    <property type="entry name" value="ABC transporter ATP-binding protein"/>
    <property type="match status" value="1"/>
</dbReference>
<dbReference type="InterPro" id="IPR027417">
    <property type="entry name" value="P-loop_NTPase"/>
</dbReference>
<comment type="caution">
    <text evidence="9">The sequence shown here is derived from an EMBL/GenBank/DDBJ whole genome shotgun (WGS) entry which is preliminary data.</text>
</comment>
<evidence type="ECO:0000256" key="5">
    <source>
        <dbReference type="ARBA" id="ARBA00061478"/>
    </source>
</evidence>
<dbReference type="STRING" id="1963862.B4O97_14705"/>
<evidence type="ECO:0000313" key="9">
    <source>
        <dbReference type="EMBL" id="ORC33908.1"/>
    </source>
</evidence>
<dbReference type="InterPro" id="IPR017871">
    <property type="entry name" value="ABC_transporter-like_CS"/>
</dbReference>
<comment type="similarity">
    <text evidence="5">Belongs to the ABC transporter superfamily. ABCF family. Uup subfamily.</text>
</comment>
<feature type="coiled-coil region" evidence="6">
    <location>
        <begin position="568"/>
        <end position="649"/>
    </location>
</feature>
<dbReference type="PANTHER" id="PTHR42855:SF2">
    <property type="entry name" value="DRUG RESISTANCE ABC TRANSPORTER,ATP-BINDING PROTEIN"/>
    <property type="match status" value="1"/>
</dbReference>
<dbReference type="InterPro" id="IPR003593">
    <property type="entry name" value="AAA+_ATPase"/>
</dbReference>
<dbReference type="RefSeq" id="WP_083051945.1">
    <property type="nucleotide sequence ID" value="NZ_MWQY01000017.1"/>
</dbReference>
<reference evidence="9 10" key="1">
    <citation type="submission" date="2017-03" db="EMBL/GenBank/DDBJ databases">
        <title>Draft Genome sequence of Marispirochaeta sp. strain JC444.</title>
        <authorList>
            <person name="Shivani Y."/>
            <person name="Subhash Y."/>
            <person name="Sasikala C."/>
            <person name="Ramana C."/>
        </authorList>
    </citation>
    <scope>NUCLEOTIDE SEQUENCE [LARGE SCALE GENOMIC DNA]</scope>
    <source>
        <strain evidence="9 10">JC444</strain>
    </source>
</reference>
<evidence type="ECO:0000256" key="4">
    <source>
        <dbReference type="ARBA" id="ARBA00049360"/>
    </source>
</evidence>
<dbReference type="PROSITE" id="PS00211">
    <property type="entry name" value="ABC_TRANSPORTER_1"/>
    <property type="match status" value="2"/>
</dbReference>
<keyword evidence="3 9" id="KW-0067">ATP-binding</keyword>
<proteinExistence type="inferred from homology"/>
<dbReference type="PROSITE" id="PS50893">
    <property type="entry name" value="ABC_TRANSPORTER_2"/>
    <property type="match status" value="2"/>
</dbReference>
<dbReference type="InterPro" id="IPR032524">
    <property type="entry name" value="ABC_tran_C"/>
</dbReference>
<dbReference type="SUPFAM" id="SSF52540">
    <property type="entry name" value="P-loop containing nucleoside triphosphate hydrolases"/>
    <property type="match status" value="2"/>
</dbReference>
<dbReference type="InterPro" id="IPR051309">
    <property type="entry name" value="ABCF_ATPase"/>
</dbReference>
<dbReference type="Pfam" id="PF00005">
    <property type="entry name" value="ABC_tran"/>
    <property type="match status" value="2"/>
</dbReference>
<dbReference type="GO" id="GO:0005524">
    <property type="term" value="F:ATP binding"/>
    <property type="evidence" value="ECO:0007669"/>
    <property type="project" value="UniProtKB-KW"/>
</dbReference>
<dbReference type="EMBL" id="MWQY01000017">
    <property type="protein sequence ID" value="ORC33908.1"/>
    <property type="molecule type" value="Genomic_DNA"/>
</dbReference>
<evidence type="ECO:0000256" key="2">
    <source>
        <dbReference type="ARBA" id="ARBA00022741"/>
    </source>
</evidence>
<evidence type="ECO:0000256" key="3">
    <source>
        <dbReference type="ARBA" id="ARBA00022840"/>
    </source>
</evidence>
<dbReference type="Pfam" id="PF12848">
    <property type="entry name" value="ABC_tran_Xtn"/>
    <property type="match status" value="1"/>
</dbReference>
<evidence type="ECO:0000256" key="6">
    <source>
        <dbReference type="SAM" id="Coils"/>
    </source>
</evidence>
<dbReference type="SMART" id="SM00382">
    <property type="entry name" value="AAA"/>
    <property type="match status" value="2"/>
</dbReference>
<evidence type="ECO:0000256" key="1">
    <source>
        <dbReference type="ARBA" id="ARBA00022737"/>
    </source>
</evidence>
<keyword evidence="1" id="KW-0677">Repeat</keyword>
<dbReference type="Proteomes" id="UP000192343">
    <property type="component" value="Unassembled WGS sequence"/>
</dbReference>
<dbReference type="Pfam" id="PF16326">
    <property type="entry name" value="ABC_tran_CTD"/>
    <property type="match status" value="1"/>
</dbReference>
<dbReference type="Gene3D" id="3.40.50.300">
    <property type="entry name" value="P-loop containing nucleotide triphosphate hydrolases"/>
    <property type="match status" value="2"/>
</dbReference>
<gene>
    <name evidence="9" type="ORF">B4O97_14705</name>
</gene>
<organism evidence="9 10">
    <name type="scientific">Marispirochaeta aestuarii</name>
    <dbReference type="NCBI Taxonomy" id="1963862"/>
    <lineage>
        <taxon>Bacteria</taxon>
        <taxon>Pseudomonadati</taxon>
        <taxon>Spirochaetota</taxon>
        <taxon>Spirochaetia</taxon>
        <taxon>Spirochaetales</taxon>
        <taxon>Spirochaetaceae</taxon>
        <taxon>Marispirochaeta</taxon>
    </lineage>
</organism>
<evidence type="ECO:0000313" key="10">
    <source>
        <dbReference type="Proteomes" id="UP000192343"/>
    </source>
</evidence>
<dbReference type="PANTHER" id="PTHR42855">
    <property type="entry name" value="ABC TRANSPORTER ATP-BINDING SUBUNIT"/>
    <property type="match status" value="1"/>
</dbReference>
<protein>
    <submittedName>
        <fullName evidence="9">ABC transporter ATP-binding protein</fullName>
    </submittedName>
</protein>
<dbReference type="FunFam" id="3.40.50.300:FF:000011">
    <property type="entry name" value="Putative ABC transporter ATP-binding component"/>
    <property type="match status" value="1"/>
</dbReference>
<dbReference type="Gene3D" id="1.10.287.380">
    <property type="entry name" value="Valyl-tRNA synthetase, C-terminal domain"/>
    <property type="match status" value="1"/>
</dbReference>
<dbReference type="AlphaFoldDB" id="A0A1Y1RVA2"/>
<accession>A0A1Y1RVA2</accession>
<evidence type="ECO:0000256" key="7">
    <source>
        <dbReference type="SAM" id="MobiDB-lite"/>
    </source>
</evidence>
<dbReference type="CDD" id="cd03221">
    <property type="entry name" value="ABCF_EF-3"/>
    <property type="match status" value="2"/>
</dbReference>
<dbReference type="InterPro" id="IPR003439">
    <property type="entry name" value="ABC_transporter-like_ATP-bd"/>
</dbReference>
<keyword evidence="2" id="KW-0547">Nucleotide-binding</keyword>
<sequence length="659" mass="74287">MSFLQLSSISLAYGDRDVLEGVTLRIDSKDRIALTGANGSGKSSLLKIAAALVSADSGETFLSPHARVTYLPQTGLEHSGVSLRDEAEKAYAYVHVMLEEKAAVEDRLASSKEGDPEVEDLLHHQHRLEEAIAHSGYYQREQKIHEVLSGLGFSKDDFSKDSGTFSGGWQMRIALARALLTTPDILLLDEPTNYLDLEARDWLQAFLSGFDGGIVLVSHDRYFLDSCVNKVAELFLGKLTLYTGNYSAYLKQRSHELEQLHKDYQEQQEEIARLESFIQRFRYNSSKAALVQSRIKQLEKIEPIQIPENMKQVRFSFPQPPHSGRQVIRFYEGKKSYGNHLVFSDLQLEIQRGEKLALVGKNGAGKSTLMRILAGMDTAFEGELKLGSGVRIGFFDQDLESSFTTERSIYDEIEASSPTALIPSLRGLLGAFLFRGDDIYKPLAVLSGGEKSRLALLKLLLNPVNLLILDEPTNHLDLQTKDVLLNVLKEYEGTLIFVSHDRYFIDQLATRVFEIENGRGRNFPGDYAYYRSLKERESPATAELSRQEDTAVPPEGGISDSRLQRKQLKDLQAASRRLSREEEALLEEIEDLERQISLDQDNLASPRVYSDPEAARKVQANINRLRTRIEEAQEKWETLAHQLSETEAAIEKLINPVYQ</sequence>